<dbReference type="EMBL" id="LAVV01010785">
    <property type="protein sequence ID" value="KNZ48574.1"/>
    <property type="molecule type" value="Genomic_DNA"/>
</dbReference>
<organism evidence="2 3">
    <name type="scientific">Puccinia sorghi</name>
    <dbReference type="NCBI Taxonomy" id="27349"/>
    <lineage>
        <taxon>Eukaryota</taxon>
        <taxon>Fungi</taxon>
        <taxon>Dikarya</taxon>
        <taxon>Basidiomycota</taxon>
        <taxon>Pucciniomycotina</taxon>
        <taxon>Pucciniomycetes</taxon>
        <taxon>Pucciniales</taxon>
        <taxon>Pucciniaceae</taxon>
        <taxon>Puccinia</taxon>
    </lineage>
</organism>
<keyword evidence="1" id="KW-1133">Transmembrane helix</keyword>
<keyword evidence="1" id="KW-0812">Transmembrane</keyword>
<keyword evidence="1" id="KW-0472">Membrane</keyword>
<protein>
    <submittedName>
        <fullName evidence="2">Uncharacterized protein</fullName>
    </submittedName>
</protein>
<keyword evidence="3" id="KW-1185">Reference proteome</keyword>
<dbReference type="AlphaFoldDB" id="A0A0L6UJ60"/>
<feature type="transmembrane region" description="Helical" evidence="1">
    <location>
        <begin position="603"/>
        <end position="625"/>
    </location>
</feature>
<sequence length="1102" mass="125953">MLIRNPITRLALWKGGSYPKLGCCQGQHCLPRHSGAVRIVAHNDSRRKIIVCNCSRLTMKQEEEFPIPICGKKNRLSRECECSAFGLSPYIPKTPAGSPPTTWPLPRNSSPLPLLLRSRTPKSLPISIPCNTALIRPALFLRPPAVQPLDPPRALPACLSPCTPKTEPPSNSPPDFLCHRPNPTKALKILSFFYFGTPQLSVCTMSSAAATAETHSYHLAYISSTTQVGGTCCCCIPQQNLFACSVNYNCDFLVDDRWEVHLGLRNSSSRLRNLWYIIPPLYFAYPKNCPGFDSHMFGGHFQSIPGQMHSTPRQRGHRTEPVHTYCLEDSFHHHLFYLASNQVSLVIFLPSLYNFFHFLLFVSVSFCDILLDPCSYQAPLPFPRRKEIGMKRPKIFNGNWSPMQLPHKKYTNNFSWLLNFLKKCIHIYPMFLLISLICMHKYFLSTNTSNFIFLYQKIKQEGIKFQSSDRWAKKKDSRILQAQAVFWRCVVYIQTLEYIADLSCTIWGIWVTTPHMGVLMDLEQMLTFFGFETCCDFSYTFFGNPSIVNYSITIPDISQVVKVHKSPHLNSLQSYSTGYHRKNAFIFTSHSLISNRTILLDYVYLYFVLPGFFLSLHITSLYFIFIPSHLHRISLWTLSLNLTNYQLIYRNIYPGSSGYIHKSSHNQQKSPLVLQYLIFICYGHWIAPPPSSTLPLSALNTPLIIKLLNLPLCDSSKSVSSLHTQYFLSVSAGIIQREIWIFLPFKVSSTEANRYLPIICLSVGINKFSYTEMTVGNHLHCIEHNFMGKIGFRQQKKTIFKDFLIGGSQVLKYIKSFTLKTSIHEVARFRSCQCFAVRILNFLFYQMFRCAVTQIFSVTQLSKQITWDLSRRLEMRPPFLDVQPTGSRGAGPDYFFINFFGCQIESNLMIIILIHFTATKLTSLPAVDMQHTPAKVPSKLHLFAYVDILAQSLGSLHSDCASKLGQINLGESWSNNRSFLGVSACQLQFLQWHVLYIGKEVGLNVLALYHAQLDKGLIHYFSLLSLMTLHFKSPIISSHICFSELGRNKGRVHKHTSEGDMEIRTDTEYKILKLNGVFQKIRYNDNSHGISFRSNHGVHRRL</sequence>
<accession>A0A0L6UJ60</accession>
<dbReference type="VEuPathDB" id="FungiDB:VP01_555g2"/>
<gene>
    <name evidence="2" type="ORF">VP01_555g2</name>
</gene>
<reference evidence="2 3" key="1">
    <citation type="submission" date="2015-08" db="EMBL/GenBank/DDBJ databases">
        <title>Next Generation Sequencing and Analysis of the Genome of Puccinia sorghi L Schw, the Causal Agent of Maize Common Rust.</title>
        <authorList>
            <person name="Rochi L."/>
            <person name="Burguener G."/>
            <person name="Darino M."/>
            <person name="Turjanski A."/>
            <person name="Kreff E."/>
            <person name="Dieguez M.J."/>
            <person name="Sacco F."/>
        </authorList>
    </citation>
    <scope>NUCLEOTIDE SEQUENCE [LARGE SCALE GENOMIC DNA]</scope>
    <source>
        <strain evidence="2 3">RO10H11247</strain>
    </source>
</reference>
<comment type="caution">
    <text evidence="2">The sequence shown here is derived from an EMBL/GenBank/DDBJ whole genome shotgun (WGS) entry which is preliminary data.</text>
</comment>
<proteinExistence type="predicted"/>
<evidence type="ECO:0000256" key="1">
    <source>
        <dbReference type="SAM" id="Phobius"/>
    </source>
</evidence>
<evidence type="ECO:0000313" key="3">
    <source>
        <dbReference type="Proteomes" id="UP000037035"/>
    </source>
</evidence>
<feature type="transmembrane region" description="Helical" evidence="1">
    <location>
        <begin position="425"/>
        <end position="444"/>
    </location>
</feature>
<name>A0A0L6UJ60_9BASI</name>
<evidence type="ECO:0000313" key="2">
    <source>
        <dbReference type="EMBL" id="KNZ48574.1"/>
    </source>
</evidence>
<dbReference type="Proteomes" id="UP000037035">
    <property type="component" value="Unassembled WGS sequence"/>
</dbReference>